<organism evidence="2 3">
    <name type="scientific">Photobacterium frigidiphilum</name>
    <dbReference type="NCBI Taxonomy" id="264736"/>
    <lineage>
        <taxon>Bacteria</taxon>
        <taxon>Pseudomonadati</taxon>
        <taxon>Pseudomonadota</taxon>
        <taxon>Gammaproteobacteria</taxon>
        <taxon>Vibrionales</taxon>
        <taxon>Vibrionaceae</taxon>
        <taxon>Photobacterium</taxon>
    </lineage>
</organism>
<proteinExistence type="predicted"/>
<accession>A0A2T3JAM0</accession>
<protein>
    <submittedName>
        <fullName evidence="2">Uncharacterized protein</fullName>
    </submittedName>
</protein>
<evidence type="ECO:0000313" key="2">
    <source>
        <dbReference type="EMBL" id="PSU45904.1"/>
    </source>
</evidence>
<keyword evidence="3" id="KW-1185">Reference proteome</keyword>
<keyword evidence="1" id="KW-0732">Signal</keyword>
<dbReference type="OrthoDB" id="5829948at2"/>
<comment type="caution">
    <text evidence="2">The sequence shown here is derived from an EMBL/GenBank/DDBJ whole genome shotgun (WGS) entry which is preliminary data.</text>
</comment>
<gene>
    <name evidence="2" type="ORF">C9J12_20630</name>
</gene>
<name>A0A2T3JAM0_9GAMM</name>
<feature type="signal peptide" evidence="1">
    <location>
        <begin position="1"/>
        <end position="26"/>
    </location>
</feature>
<reference evidence="2 3" key="1">
    <citation type="submission" date="2018-01" db="EMBL/GenBank/DDBJ databases">
        <title>Whole genome sequencing of Histamine producing bacteria.</title>
        <authorList>
            <person name="Butler K."/>
        </authorList>
    </citation>
    <scope>NUCLEOTIDE SEQUENCE [LARGE SCALE GENOMIC DNA]</scope>
    <source>
        <strain evidence="2 3">JCM 12947</strain>
    </source>
</reference>
<dbReference type="EMBL" id="PYMJ01000026">
    <property type="protein sequence ID" value="PSU45904.1"/>
    <property type="molecule type" value="Genomic_DNA"/>
</dbReference>
<evidence type="ECO:0000313" key="3">
    <source>
        <dbReference type="Proteomes" id="UP000240987"/>
    </source>
</evidence>
<feature type="chain" id="PRO_5015555714" evidence="1">
    <location>
        <begin position="27"/>
        <end position="111"/>
    </location>
</feature>
<evidence type="ECO:0000256" key="1">
    <source>
        <dbReference type="SAM" id="SignalP"/>
    </source>
</evidence>
<dbReference type="AlphaFoldDB" id="A0A2T3JAM0"/>
<dbReference type="RefSeq" id="WP_107244467.1">
    <property type="nucleotide sequence ID" value="NZ_PYMJ01000026.1"/>
</dbReference>
<dbReference type="Proteomes" id="UP000240987">
    <property type="component" value="Unassembled WGS sequence"/>
</dbReference>
<sequence length="111" mass="12497">MKIHALPSLFFFTLIMGVFSAFSVHASSSEAWEEFEQSVKTQCSIQFDRSFSRYHIYIDPYGTESYGMAIARGKLKSSTGLRAPDSSMVCIYNKQSKQAEVGQSFNSSRLD</sequence>